<evidence type="ECO:0000313" key="10">
    <source>
        <dbReference type="EMBL" id="ETW99251.1"/>
    </source>
</evidence>
<dbReference type="InterPro" id="IPR009075">
    <property type="entry name" value="AcylCo_DH/oxidase_C"/>
</dbReference>
<dbReference type="InterPro" id="IPR046373">
    <property type="entry name" value="Acyl-CoA_Oxase/DH_mid-dom_sf"/>
</dbReference>
<dbReference type="Gene3D" id="2.40.110.10">
    <property type="entry name" value="Butyryl-CoA Dehydrogenase, subunit A, domain 2"/>
    <property type="match status" value="1"/>
</dbReference>
<dbReference type="HOGENOM" id="CLU_018204_0_2_7"/>
<comment type="caution">
    <text evidence="10">The sequence shown here is derived from an EMBL/GenBank/DDBJ whole genome shotgun (WGS) entry which is preliminary data.</text>
</comment>
<evidence type="ECO:0000313" key="11">
    <source>
        <dbReference type="Proteomes" id="UP000019141"/>
    </source>
</evidence>
<gene>
    <name evidence="10" type="ORF">ETSY1_15730</name>
</gene>
<dbReference type="SUPFAM" id="SSF47203">
    <property type="entry name" value="Acyl-CoA dehydrogenase C-terminal domain-like"/>
    <property type="match status" value="1"/>
</dbReference>
<evidence type="ECO:0000256" key="6">
    <source>
        <dbReference type="RuleBase" id="RU362125"/>
    </source>
</evidence>
<dbReference type="SUPFAM" id="SSF56645">
    <property type="entry name" value="Acyl-CoA dehydrogenase NM domain-like"/>
    <property type="match status" value="1"/>
</dbReference>
<feature type="domain" description="Acyl-CoA oxidase/dehydrogenase middle" evidence="8">
    <location>
        <begin position="123"/>
        <end position="206"/>
    </location>
</feature>
<dbReference type="Pfam" id="PF02771">
    <property type="entry name" value="Acyl-CoA_dh_N"/>
    <property type="match status" value="1"/>
</dbReference>
<dbReference type="Gene3D" id="1.10.540.10">
    <property type="entry name" value="Acyl-CoA dehydrogenase/oxidase, N-terminal domain"/>
    <property type="match status" value="1"/>
</dbReference>
<dbReference type="InterPro" id="IPR009100">
    <property type="entry name" value="AcylCoA_DH/oxidase_NM_dom_sf"/>
</dbReference>
<dbReference type="Proteomes" id="UP000019141">
    <property type="component" value="Unassembled WGS sequence"/>
</dbReference>
<dbReference type="EMBL" id="AZHW01000468">
    <property type="protein sequence ID" value="ETW99251.1"/>
    <property type="molecule type" value="Genomic_DNA"/>
</dbReference>
<dbReference type="AlphaFoldDB" id="W4LPA9"/>
<dbReference type="InterPro" id="IPR036250">
    <property type="entry name" value="AcylCo_DH-like_C"/>
</dbReference>
<evidence type="ECO:0000256" key="3">
    <source>
        <dbReference type="ARBA" id="ARBA00022630"/>
    </source>
</evidence>
<name>W4LPA9_ENTF1</name>
<dbReference type="Pfam" id="PF00441">
    <property type="entry name" value="Acyl-CoA_dh_1"/>
    <property type="match status" value="1"/>
</dbReference>
<dbReference type="PANTHER" id="PTHR43884:SF37">
    <property type="entry name" value="ACYL-COA DEHYDROGENASE"/>
    <property type="match status" value="1"/>
</dbReference>
<dbReference type="FunFam" id="1.20.140.10:FF:000001">
    <property type="entry name" value="Acyl-CoA dehydrogenase"/>
    <property type="match status" value="1"/>
</dbReference>
<keyword evidence="11" id="KW-1185">Reference proteome</keyword>
<evidence type="ECO:0000256" key="5">
    <source>
        <dbReference type="ARBA" id="ARBA00023002"/>
    </source>
</evidence>
<dbReference type="PANTHER" id="PTHR43884">
    <property type="entry name" value="ACYL-COA DEHYDROGENASE"/>
    <property type="match status" value="1"/>
</dbReference>
<evidence type="ECO:0000259" key="9">
    <source>
        <dbReference type="Pfam" id="PF02771"/>
    </source>
</evidence>
<accession>W4LPA9</accession>
<dbReference type="GO" id="GO:0003995">
    <property type="term" value="F:acyl-CoA dehydrogenase activity"/>
    <property type="evidence" value="ECO:0007669"/>
    <property type="project" value="TreeGrafter"/>
</dbReference>
<keyword evidence="5 6" id="KW-0560">Oxidoreductase</keyword>
<dbReference type="InterPro" id="IPR037069">
    <property type="entry name" value="AcylCoA_DH/ox_N_sf"/>
</dbReference>
<organism evidence="10 11">
    <name type="scientific">Entotheonella factor</name>
    <dbReference type="NCBI Taxonomy" id="1429438"/>
    <lineage>
        <taxon>Bacteria</taxon>
        <taxon>Pseudomonadati</taxon>
        <taxon>Nitrospinota/Tectimicrobiota group</taxon>
        <taxon>Candidatus Tectimicrobiota</taxon>
        <taxon>Candidatus Entotheonellia</taxon>
        <taxon>Candidatus Entotheonellales</taxon>
        <taxon>Candidatus Entotheonellaceae</taxon>
        <taxon>Candidatus Entotheonella</taxon>
    </lineage>
</organism>
<dbReference type="InterPro" id="IPR006091">
    <property type="entry name" value="Acyl-CoA_Oxase/DH_mid-dom"/>
</dbReference>
<evidence type="ECO:0000256" key="1">
    <source>
        <dbReference type="ARBA" id="ARBA00001974"/>
    </source>
</evidence>
<dbReference type="Gene3D" id="1.20.140.10">
    <property type="entry name" value="Butyryl-CoA Dehydrogenase, subunit A, domain 3"/>
    <property type="match status" value="1"/>
</dbReference>
<evidence type="ECO:0000256" key="2">
    <source>
        <dbReference type="ARBA" id="ARBA00009347"/>
    </source>
</evidence>
<evidence type="ECO:0000256" key="4">
    <source>
        <dbReference type="ARBA" id="ARBA00022827"/>
    </source>
</evidence>
<keyword evidence="4 6" id="KW-0274">FAD</keyword>
<evidence type="ECO:0000259" key="7">
    <source>
        <dbReference type="Pfam" id="PF00441"/>
    </source>
</evidence>
<dbReference type="GO" id="GO:0050660">
    <property type="term" value="F:flavin adenine dinucleotide binding"/>
    <property type="evidence" value="ECO:0007669"/>
    <property type="project" value="InterPro"/>
</dbReference>
<feature type="domain" description="Acyl-CoA dehydrogenase/oxidase N-terminal" evidence="9">
    <location>
        <begin position="7"/>
        <end position="117"/>
    </location>
</feature>
<reference evidence="10 11" key="1">
    <citation type="journal article" date="2014" name="Nature">
        <title>An environmental bacterial taxon with a large and distinct metabolic repertoire.</title>
        <authorList>
            <person name="Wilson M.C."/>
            <person name="Mori T."/>
            <person name="Ruckert C."/>
            <person name="Uria A.R."/>
            <person name="Helf M.J."/>
            <person name="Takada K."/>
            <person name="Gernert C."/>
            <person name="Steffens U.A."/>
            <person name="Heycke N."/>
            <person name="Schmitt S."/>
            <person name="Rinke C."/>
            <person name="Helfrich E.J."/>
            <person name="Brachmann A.O."/>
            <person name="Gurgui C."/>
            <person name="Wakimoto T."/>
            <person name="Kracht M."/>
            <person name="Crusemann M."/>
            <person name="Hentschel U."/>
            <person name="Abe I."/>
            <person name="Matsunaga S."/>
            <person name="Kalinowski J."/>
            <person name="Takeyama H."/>
            <person name="Piel J."/>
        </authorList>
    </citation>
    <scope>NUCLEOTIDE SEQUENCE [LARGE SCALE GENOMIC DNA]</scope>
    <source>
        <strain evidence="11">TSY1</strain>
    </source>
</reference>
<feature type="domain" description="Acyl-CoA dehydrogenase/oxidase C-terminal" evidence="7">
    <location>
        <begin position="228"/>
        <end position="376"/>
    </location>
</feature>
<comment type="cofactor">
    <cofactor evidence="1 6">
        <name>FAD</name>
        <dbReference type="ChEBI" id="CHEBI:57692"/>
    </cofactor>
</comment>
<comment type="similarity">
    <text evidence="2 6">Belongs to the acyl-CoA dehydrogenase family.</text>
</comment>
<keyword evidence="3 6" id="KW-0285">Flavoprotein</keyword>
<evidence type="ECO:0000259" key="8">
    <source>
        <dbReference type="Pfam" id="PF02770"/>
    </source>
</evidence>
<sequence>MVNFRFSPEQEQFRDTVRRFAQTAIAPLYQAGDTNKTFPRRQMEAMAALGLTGLRIPEAFGGSLQPCVVSGIAAEEIGRADFNCAYFVEQNAFLGDLLHRFASPALKARYLPGMADGSEVMGIALTEPAAGSDAANLSAKAERQGDVYLLSGEKTSVTFAGAMDHCIVFAKTDLEAGARGVSAFVVGANWPGASCTVLPSIGSKCLLRGTLSMDHVRVPRDHLIGEEGQGFRVIMSGFDYARAIIALMALGTAAQSLDETIAYVKEREAFGRPIAKFEGVQFPIAEAHTMIEAARLLCYQCLWLKDEGLPHTKEAAMCKWWGPKLAVEVIHQCLLLHGHYGYVDDMPFDQRMRDVMGLEIGDGTAQIQKIVIARELMGREVLPYR</sequence>
<dbReference type="InterPro" id="IPR013786">
    <property type="entry name" value="AcylCoA_DH/ox_N"/>
</dbReference>
<protein>
    <submittedName>
        <fullName evidence="10">Acyl-CoA dehydrogenase</fullName>
    </submittedName>
</protein>
<proteinExistence type="inferred from homology"/>
<dbReference type="Pfam" id="PF02770">
    <property type="entry name" value="Acyl-CoA_dh_M"/>
    <property type="match status" value="1"/>
</dbReference>